<proteinExistence type="predicted"/>
<reference evidence="1 2" key="1">
    <citation type="journal article" date="2023" name="Plants (Basel)">
        <title>Bridging the Gap: Combining Genomics and Transcriptomics Approaches to Understand Stylosanthes scabra, an Orphan Legume from the Brazilian Caatinga.</title>
        <authorList>
            <person name="Ferreira-Neto J.R.C."/>
            <person name="da Silva M.D."/>
            <person name="Binneck E."/>
            <person name="de Melo N.F."/>
            <person name="da Silva R.H."/>
            <person name="de Melo A.L.T.M."/>
            <person name="Pandolfi V."/>
            <person name="Bustamante F.O."/>
            <person name="Brasileiro-Vidal A.C."/>
            <person name="Benko-Iseppon A.M."/>
        </authorList>
    </citation>
    <scope>NUCLEOTIDE SEQUENCE [LARGE SCALE GENOMIC DNA]</scope>
    <source>
        <tissue evidence="1">Leaves</tissue>
    </source>
</reference>
<dbReference type="Proteomes" id="UP001341840">
    <property type="component" value="Unassembled WGS sequence"/>
</dbReference>
<protein>
    <submittedName>
        <fullName evidence="1">Uncharacterized protein</fullName>
    </submittedName>
</protein>
<dbReference type="EMBL" id="JASCZI010030336">
    <property type="protein sequence ID" value="MED6121479.1"/>
    <property type="molecule type" value="Genomic_DNA"/>
</dbReference>
<keyword evidence="2" id="KW-1185">Reference proteome</keyword>
<accession>A0ABU6RBU5</accession>
<gene>
    <name evidence="1" type="ORF">PIB30_030548</name>
</gene>
<comment type="caution">
    <text evidence="1">The sequence shown here is derived from an EMBL/GenBank/DDBJ whole genome shotgun (WGS) entry which is preliminary data.</text>
</comment>
<sequence length="98" mass="11029">MEEIFVQSSAVGALSNVSTQDPAAKAMCNLMRPYFLHPSENPGQAMCNLMRPYYSADRDCDIQDKVTQRRMGYGKEKHGLYELQGQAELHQTVDESLS</sequence>
<name>A0ABU6RBU5_9FABA</name>
<evidence type="ECO:0000313" key="1">
    <source>
        <dbReference type="EMBL" id="MED6121479.1"/>
    </source>
</evidence>
<evidence type="ECO:0000313" key="2">
    <source>
        <dbReference type="Proteomes" id="UP001341840"/>
    </source>
</evidence>
<organism evidence="1 2">
    <name type="scientific">Stylosanthes scabra</name>
    <dbReference type="NCBI Taxonomy" id="79078"/>
    <lineage>
        <taxon>Eukaryota</taxon>
        <taxon>Viridiplantae</taxon>
        <taxon>Streptophyta</taxon>
        <taxon>Embryophyta</taxon>
        <taxon>Tracheophyta</taxon>
        <taxon>Spermatophyta</taxon>
        <taxon>Magnoliopsida</taxon>
        <taxon>eudicotyledons</taxon>
        <taxon>Gunneridae</taxon>
        <taxon>Pentapetalae</taxon>
        <taxon>rosids</taxon>
        <taxon>fabids</taxon>
        <taxon>Fabales</taxon>
        <taxon>Fabaceae</taxon>
        <taxon>Papilionoideae</taxon>
        <taxon>50 kb inversion clade</taxon>
        <taxon>dalbergioids sensu lato</taxon>
        <taxon>Dalbergieae</taxon>
        <taxon>Pterocarpus clade</taxon>
        <taxon>Stylosanthes</taxon>
    </lineage>
</organism>